<protein>
    <submittedName>
        <fullName evidence="2">Tripartite tricarboxylate transporter TctB family</fullName>
    </submittedName>
</protein>
<dbReference type="EMBL" id="CADCWP010000033">
    <property type="protein sequence ID" value="CAA9559384.1"/>
    <property type="molecule type" value="Genomic_DNA"/>
</dbReference>
<sequence>EPERPYGHATKRRRAHTKRGRPAGFARRAGARRLLRLRRVQHQRGAILLEGRAALFPLLGRRRTAFMRRAAPRSGAARDYSAARRGGGRRFRCSPGLPGRRGYRGVARDLRAAFRTAGFRSRLGAALLGRRRCVRQPRLVPRPARRPRAGTDRLPGIYPPFGVAVARRDAGSAGVV</sequence>
<proteinExistence type="predicted"/>
<evidence type="ECO:0000256" key="1">
    <source>
        <dbReference type="SAM" id="MobiDB-lite"/>
    </source>
</evidence>
<gene>
    <name evidence="2" type="ORF">AVDCRST_MAG86-481</name>
</gene>
<feature type="region of interest" description="Disordered" evidence="1">
    <location>
        <begin position="1"/>
        <end position="24"/>
    </location>
</feature>
<accession>A0A6J4UVU4</accession>
<dbReference type="AlphaFoldDB" id="A0A6J4UVU4"/>
<reference evidence="2" key="1">
    <citation type="submission" date="2020-02" db="EMBL/GenBank/DDBJ databases">
        <authorList>
            <person name="Meier V. D."/>
        </authorList>
    </citation>
    <scope>NUCLEOTIDE SEQUENCE</scope>
    <source>
        <strain evidence="2">AVDCRST_MAG86</strain>
    </source>
</reference>
<name>A0A6J4UVU4_9DEIN</name>
<feature type="compositionally biased region" description="Basic residues" evidence="1">
    <location>
        <begin position="9"/>
        <end position="21"/>
    </location>
</feature>
<feature type="non-terminal residue" evidence="2">
    <location>
        <position position="176"/>
    </location>
</feature>
<evidence type="ECO:0000313" key="2">
    <source>
        <dbReference type="EMBL" id="CAA9559384.1"/>
    </source>
</evidence>
<organism evidence="2">
    <name type="scientific">uncultured Truepera sp</name>
    <dbReference type="NCBI Taxonomy" id="543023"/>
    <lineage>
        <taxon>Bacteria</taxon>
        <taxon>Thermotogati</taxon>
        <taxon>Deinococcota</taxon>
        <taxon>Deinococci</taxon>
        <taxon>Trueperales</taxon>
        <taxon>Trueperaceae</taxon>
        <taxon>Truepera</taxon>
        <taxon>environmental samples</taxon>
    </lineage>
</organism>
<feature type="non-terminal residue" evidence="2">
    <location>
        <position position="1"/>
    </location>
</feature>